<evidence type="ECO:0000256" key="3">
    <source>
        <dbReference type="ARBA" id="ARBA00022692"/>
    </source>
</evidence>
<evidence type="ECO:0000313" key="9">
    <source>
        <dbReference type="Proteomes" id="UP000015347"/>
    </source>
</evidence>
<dbReference type="SUPFAM" id="SSF103473">
    <property type="entry name" value="MFS general substrate transporter"/>
    <property type="match status" value="1"/>
</dbReference>
<dbReference type="STRING" id="1123237.Salmuc_00356"/>
<evidence type="ECO:0000256" key="2">
    <source>
        <dbReference type="ARBA" id="ARBA00022475"/>
    </source>
</evidence>
<keyword evidence="5 6" id="KW-0472">Membrane</keyword>
<feature type="transmembrane region" description="Helical" evidence="6">
    <location>
        <begin position="33"/>
        <end position="58"/>
    </location>
</feature>
<evidence type="ECO:0000256" key="5">
    <source>
        <dbReference type="ARBA" id="ARBA00023136"/>
    </source>
</evidence>
<evidence type="ECO:0000256" key="4">
    <source>
        <dbReference type="ARBA" id="ARBA00022989"/>
    </source>
</evidence>
<dbReference type="GO" id="GO:0005886">
    <property type="term" value="C:plasma membrane"/>
    <property type="evidence" value="ECO:0007669"/>
    <property type="project" value="UniProtKB-SubCell"/>
</dbReference>
<feature type="transmembrane region" description="Helical" evidence="6">
    <location>
        <begin position="324"/>
        <end position="346"/>
    </location>
</feature>
<dbReference type="InterPro" id="IPR001958">
    <property type="entry name" value="Tet-R_TetA/multi-R_MdtG-like"/>
</dbReference>
<dbReference type="Pfam" id="PF07690">
    <property type="entry name" value="MFS_1"/>
    <property type="match status" value="1"/>
</dbReference>
<dbReference type="eggNOG" id="COG2814">
    <property type="taxonomic scope" value="Bacteria"/>
</dbReference>
<dbReference type="PANTHER" id="PTHR43124">
    <property type="entry name" value="PURINE EFFLUX PUMP PBUE"/>
    <property type="match status" value="1"/>
</dbReference>
<dbReference type="Gene3D" id="1.20.1250.20">
    <property type="entry name" value="MFS general substrate transporter like domains"/>
    <property type="match status" value="1"/>
</dbReference>
<feature type="transmembrane region" description="Helical" evidence="6">
    <location>
        <begin position="358"/>
        <end position="377"/>
    </location>
</feature>
<comment type="caution">
    <text evidence="8">The sequence shown here is derived from an EMBL/GenBank/DDBJ whole genome shotgun (WGS) entry which is preliminary data.</text>
</comment>
<keyword evidence="4 6" id="KW-1133">Transmembrane helix</keyword>
<feature type="transmembrane region" description="Helical" evidence="6">
    <location>
        <begin position="128"/>
        <end position="150"/>
    </location>
</feature>
<keyword evidence="9" id="KW-1185">Reference proteome</keyword>
<dbReference type="HOGENOM" id="CLU_001265_61_2_5"/>
<feature type="transmembrane region" description="Helical" evidence="6">
    <location>
        <begin position="5"/>
        <end position="27"/>
    </location>
</feature>
<keyword evidence="3 6" id="KW-0812">Transmembrane</keyword>
<dbReference type="PROSITE" id="PS50850">
    <property type="entry name" value="MFS"/>
    <property type="match status" value="1"/>
</dbReference>
<dbReference type="PRINTS" id="PR01035">
    <property type="entry name" value="TCRTETA"/>
</dbReference>
<dbReference type="RefSeq" id="WP_020041067.1">
    <property type="nucleotide sequence ID" value="NZ_KE557283.1"/>
</dbReference>
<sequence>MPKGLYALAVGAFGIGITEFVIMGLLVEVAEDLGVSIASAGTLISGYAMGVVVGAPILTVLTARWQRRRALLALMAIFVAGNAACALAPGFWSLFAARVLTALTHGTFFGVGSVVAQKLVPSDRKASAIAVVFTGLTLANVLGVPVGTWLGQQAGWRTTFWAVSAIGVLALWVMWRALPRTGTAGKGSDWREDLRVLTRGPVLSGLAVTVLGYAGVFAVFTYVTPLLTVSAGLLEAAIAPILLGFGGGLVIGNVAGGRLADRSLVPAVLSTLAALALVLLLLGAGAKNPVAATVLIVALGAAGFSTVPPLQAWVIAQADGVGQALAASVNIAAFNLGNAIGAWTGGLLIDRGTPYADLPYVAALFPLGALALAVAATRRAT</sequence>
<gene>
    <name evidence="8" type="ORF">Salmuc_00356</name>
</gene>
<dbReference type="InterPro" id="IPR036259">
    <property type="entry name" value="MFS_trans_sf"/>
</dbReference>
<feature type="transmembrane region" description="Helical" evidence="6">
    <location>
        <begin position="70"/>
        <end position="89"/>
    </location>
</feature>
<evidence type="ECO:0000256" key="1">
    <source>
        <dbReference type="ARBA" id="ARBA00004651"/>
    </source>
</evidence>
<dbReference type="InterPro" id="IPR011701">
    <property type="entry name" value="MFS"/>
</dbReference>
<name>S9REB4_9RHOB</name>
<dbReference type="OrthoDB" id="9788453at2"/>
<feature type="transmembrane region" description="Helical" evidence="6">
    <location>
        <begin position="264"/>
        <end position="284"/>
    </location>
</feature>
<dbReference type="Proteomes" id="UP000015347">
    <property type="component" value="Unassembled WGS sequence"/>
</dbReference>
<dbReference type="CDD" id="cd17324">
    <property type="entry name" value="MFS_NepI_like"/>
    <property type="match status" value="1"/>
</dbReference>
<proteinExistence type="predicted"/>
<protein>
    <submittedName>
        <fullName evidence="8">Arabinose efflux permease</fullName>
    </submittedName>
</protein>
<reference evidence="9" key="1">
    <citation type="journal article" date="2014" name="Stand. Genomic Sci.">
        <title>Genome sequence of the exopolysaccharide-producing Salipiger mucosus type strain (DSM 16094(T)), a moderately halophilic member of the Roseobacter clade.</title>
        <authorList>
            <person name="Riedel T."/>
            <person name="Spring S."/>
            <person name="Fiebig A."/>
            <person name="Petersen J."/>
            <person name="Kyrpides N.C."/>
            <person name="Goker M."/>
            <person name="Klenk H.P."/>
        </authorList>
    </citation>
    <scope>NUCLEOTIDE SEQUENCE [LARGE SCALE GENOMIC DNA]</scope>
    <source>
        <strain evidence="9">DSM 16094</strain>
    </source>
</reference>
<dbReference type="PANTHER" id="PTHR43124:SF8">
    <property type="entry name" value="INNER MEMBRANE TRANSPORT PROTEIN YDHP"/>
    <property type="match status" value="1"/>
</dbReference>
<feature type="transmembrane region" description="Helical" evidence="6">
    <location>
        <begin position="95"/>
        <end position="116"/>
    </location>
</feature>
<feature type="transmembrane region" description="Helical" evidence="6">
    <location>
        <begin position="156"/>
        <end position="175"/>
    </location>
</feature>
<keyword evidence="2" id="KW-1003">Cell membrane</keyword>
<dbReference type="AlphaFoldDB" id="S9REB4"/>
<dbReference type="InterPro" id="IPR020846">
    <property type="entry name" value="MFS_dom"/>
</dbReference>
<dbReference type="GO" id="GO:0022857">
    <property type="term" value="F:transmembrane transporter activity"/>
    <property type="evidence" value="ECO:0007669"/>
    <property type="project" value="InterPro"/>
</dbReference>
<dbReference type="InterPro" id="IPR050189">
    <property type="entry name" value="MFS_Efflux_Transporters"/>
</dbReference>
<accession>S9REB4</accession>
<feature type="transmembrane region" description="Helical" evidence="6">
    <location>
        <begin position="229"/>
        <end position="252"/>
    </location>
</feature>
<feature type="transmembrane region" description="Helical" evidence="6">
    <location>
        <begin position="196"/>
        <end position="223"/>
    </location>
</feature>
<evidence type="ECO:0000259" key="7">
    <source>
        <dbReference type="PROSITE" id="PS50850"/>
    </source>
</evidence>
<comment type="subcellular location">
    <subcellularLocation>
        <location evidence="1">Cell membrane</location>
        <topology evidence="1">Multi-pass membrane protein</topology>
    </subcellularLocation>
</comment>
<feature type="transmembrane region" description="Helical" evidence="6">
    <location>
        <begin position="290"/>
        <end position="312"/>
    </location>
</feature>
<organism evidence="8 9">
    <name type="scientific">Salipiger mucosus DSM 16094</name>
    <dbReference type="NCBI Taxonomy" id="1123237"/>
    <lineage>
        <taxon>Bacteria</taxon>
        <taxon>Pseudomonadati</taxon>
        <taxon>Pseudomonadota</taxon>
        <taxon>Alphaproteobacteria</taxon>
        <taxon>Rhodobacterales</taxon>
        <taxon>Roseobacteraceae</taxon>
        <taxon>Salipiger</taxon>
    </lineage>
</organism>
<dbReference type="EMBL" id="APVH01000049">
    <property type="protein sequence ID" value="EPX76470.1"/>
    <property type="molecule type" value="Genomic_DNA"/>
</dbReference>
<evidence type="ECO:0000313" key="8">
    <source>
        <dbReference type="EMBL" id="EPX76470.1"/>
    </source>
</evidence>
<feature type="domain" description="Major facilitator superfamily (MFS) profile" evidence="7">
    <location>
        <begin position="4"/>
        <end position="380"/>
    </location>
</feature>
<evidence type="ECO:0000256" key="6">
    <source>
        <dbReference type="SAM" id="Phobius"/>
    </source>
</evidence>